<reference evidence="2" key="1">
    <citation type="submission" date="2025-08" db="UniProtKB">
        <authorList>
            <consortium name="RefSeq"/>
        </authorList>
    </citation>
    <scope>IDENTIFICATION</scope>
    <source>
        <tissue evidence="2">Tentacle</tissue>
    </source>
</reference>
<dbReference type="Proteomes" id="UP000515163">
    <property type="component" value="Unplaced"/>
</dbReference>
<evidence type="ECO:0000313" key="1">
    <source>
        <dbReference type="Proteomes" id="UP000515163"/>
    </source>
</evidence>
<gene>
    <name evidence="2" type="primary">LOC116289074</name>
</gene>
<evidence type="ECO:0000313" key="2">
    <source>
        <dbReference type="RefSeq" id="XP_031551824.1"/>
    </source>
</evidence>
<sequence length="473" mass="54595">MTITLPGLYVNGNLNSLEFFEFLFDEISAQHRVYKYTSEAVRKDVQQSASTFLDTIVKKGNKQFQPEDIKAPRNTPLPVYIIEILLLVASARYSVLKCLQSLVKKQLYWACKTLISSSQVQDTYLQPEVVTYFTKTILPKTDCGAIPDEVFKKWITNINAVFNFNVLFDFVCDMFNTGSKRKGLEGLALKKKAIILSQTLTESILIHSYGHDRSNVEKYLKAVQEKFPSDTAKKLGIPTTTWEQLEIEFVYKPSFQALEAIRNSMGSQNKVEFLKKQNILIQFLKKNGRFLQEAVIEIFVKREMYKDLLECLNGVTDGYNGYEINFSQINTSLEEVKRMGDKNKAMSLAEALKDYVSSTLVQASFSSSFRQYTKPIPNQVSKCVKMFHSISRVLFMSIIKKAIDTVTEKYLRNTVSYNKREELGRWLMEIKAIFISVHEILEWSVIFKEILQGPLKRKHQIITTLQFWKPCLY</sequence>
<dbReference type="KEGG" id="aten:116289074"/>
<organism evidence="1 2">
    <name type="scientific">Actinia tenebrosa</name>
    <name type="common">Australian red waratah sea anemone</name>
    <dbReference type="NCBI Taxonomy" id="6105"/>
    <lineage>
        <taxon>Eukaryota</taxon>
        <taxon>Metazoa</taxon>
        <taxon>Cnidaria</taxon>
        <taxon>Anthozoa</taxon>
        <taxon>Hexacorallia</taxon>
        <taxon>Actiniaria</taxon>
        <taxon>Actiniidae</taxon>
        <taxon>Actinia</taxon>
    </lineage>
</organism>
<dbReference type="RefSeq" id="XP_031551824.1">
    <property type="nucleotide sequence ID" value="XM_031695964.1"/>
</dbReference>
<dbReference type="AlphaFoldDB" id="A0A6P8H618"/>
<accession>A0A6P8H618</accession>
<dbReference type="InParanoid" id="A0A6P8H618"/>
<name>A0A6P8H618_ACTTE</name>
<keyword evidence="1" id="KW-1185">Reference proteome</keyword>
<proteinExistence type="predicted"/>
<protein>
    <submittedName>
        <fullName evidence="2">Uncharacterized protein LOC116289074</fullName>
    </submittedName>
</protein>
<dbReference type="GeneID" id="116289074"/>